<dbReference type="RefSeq" id="WP_055153711.1">
    <property type="nucleotide sequence ID" value="NZ_CZAW01000072.1"/>
</dbReference>
<keyword evidence="6 7" id="KW-0472">Membrane</keyword>
<feature type="transmembrane region" description="Helical" evidence="7">
    <location>
        <begin position="50"/>
        <end position="71"/>
    </location>
</feature>
<dbReference type="InterPro" id="IPR051311">
    <property type="entry name" value="DedA_domain"/>
</dbReference>
<dbReference type="EMBL" id="CZAW01000072">
    <property type="protein sequence ID" value="CUQ09939.1"/>
    <property type="molecule type" value="Genomic_DNA"/>
</dbReference>
<evidence type="ECO:0000313" key="9">
    <source>
        <dbReference type="EMBL" id="CUQ09939.1"/>
    </source>
</evidence>
<evidence type="ECO:0000256" key="1">
    <source>
        <dbReference type="ARBA" id="ARBA00004651"/>
    </source>
</evidence>
<organism evidence="9 10">
    <name type="scientific">Blautia wexlerae</name>
    <dbReference type="NCBI Taxonomy" id="418240"/>
    <lineage>
        <taxon>Bacteria</taxon>
        <taxon>Bacillati</taxon>
        <taxon>Bacillota</taxon>
        <taxon>Clostridia</taxon>
        <taxon>Lachnospirales</taxon>
        <taxon>Lachnospiraceae</taxon>
        <taxon>Blautia</taxon>
    </lineage>
</organism>
<evidence type="ECO:0000256" key="6">
    <source>
        <dbReference type="ARBA" id="ARBA00023136"/>
    </source>
</evidence>
<dbReference type="Proteomes" id="UP000095712">
    <property type="component" value="Unassembled WGS sequence"/>
</dbReference>
<evidence type="ECO:0000256" key="4">
    <source>
        <dbReference type="ARBA" id="ARBA00022692"/>
    </source>
</evidence>
<reference evidence="9 10" key="1">
    <citation type="submission" date="2015-09" db="EMBL/GenBank/DDBJ databases">
        <authorList>
            <consortium name="Pathogen Informatics"/>
        </authorList>
    </citation>
    <scope>NUCLEOTIDE SEQUENCE [LARGE SCALE GENOMIC DNA]</scope>
    <source>
        <strain evidence="9 10">2789STDY5834911</strain>
    </source>
</reference>
<dbReference type="PANTHER" id="PTHR42709">
    <property type="entry name" value="ALKALINE PHOSPHATASE LIKE PROTEIN"/>
    <property type="match status" value="1"/>
</dbReference>
<comment type="subcellular location">
    <subcellularLocation>
        <location evidence="1">Cell membrane</location>
        <topology evidence="1">Multi-pass membrane protein</topology>
    </subcellularLocation>
</comment>
<feature type="transmembrane region" description="Helical" evidence="7">
    <location>
        <begin position="135"/>
        <end position="160"/>
    </location>
</feature>
<name>A0A174TSZ7_9FIRM</name>
<evidence type="ECO:0000259" key="8">
    <source>
        <dbReference type="Pfam" id="PF09335"/>
    </source>
</evidence>
<dbReference type="AlphaFoldDB" id="A0A174TSZ7"/>
<comment type="similarity">
    <text evidence="2">Belongs to the DedA family.</text>
</comment>
<dbReference type="InterPro" id="IPR032816">
    <property type="entry name" value="VTT_dom"/>
</dbReference>
<feature type="transmembrane region" description="Helical" evidence="7">
    <location>
        <begin position="6"/>
        <end position="29"/>
    </location>
</feature>
<evidence type="ECO:0000313" key="10">
    <source>
        <dbReference type="Proteomes" id="UP000095712"/>
    </source>
</evidence>
<dbReference type="OrthoDB" id="9813426at2"/>
<evidence type="ECO:0000256" key="3">
    <source>
        <dbReference type="ARBA" id="ARBA00022475"/>
    </source>
</evidence>
<accession>A0A174TSZ7</accession>
<feature type="domain" description="VTT" evidence="8">
    <location>
        <begin position="34"/>
        <end position="157"/>
    </location>
</feature>
<keyword evidence="3" id="KW-1003">Cell membrane</keyword>
<evidence type="ECO:0000256" key="7">
    <source>
        <dbReference type="SAM" id="Phobius"/>
    </source>
</evidence>
<evidence type="ECO:0000256" key="2">
    <source>
        <dbReference type="ARBA" id="ARBA00010792"/>
    </source>
</evidence>
<proteinExistence type="inferred from homology"/>
<gene>
    <name evidence="9" type="primary">yabI</name>
    <name evidence="9" type="ORF">ERS852523_03956</name>
</gene>
<dbReference type="PANTHER" id="PTHR42709:SF6">
    <property type="entry name" value="UNDECAPRENYL PHOSPHATE TRANSPORTER A"/>
    <property type="match status" value="1"/>
</dbReference>
<keyword evidence="5 7" id="KW-1133">Transmembrane helix</keyword>
<dbReference type="GO" id="GO:0005886">
    <property type="term" value="C:plasma membrane"/>
    <property type="evidence" value="ECO:0007669"/>
    <property type="project" value="UniProtKB-SubCell"/>
</dbReference>
<keyword evidence="4 7" id="KW-0812">Transmembrane</keyword>
<dbReference type="Pfam" id="PF09335">
    <property type="entry name" value="VTT_dom"/>
    <property type="match status" value="1"/>
</dbReference>
<evidence type="ECO:0000256" key="5">
    <source>
        <dbReference type="ARBA" id="ARBA00022989"/>
    </source>
</evidence>
<protein>
    <submittedName>
        <fullName evidence="9">Inner membrane protein yabI</fullName>
    </submittedName>
</protein>
<sequence>MNIEIISQYFVDYGALAIFVIVLLEYLNLPGFPAGIIMPLAGVWTSKGEISFFMTMLITTFAGLLGSWILYWGGLTGGQVLLDKFLMKNPKYREKIDKSVIFIEEKGAFGIFICKLLPMIRTIISVPAGMLNMNFYRYTLGSLVGVFVWNFIFVGVGFAFGDRIFEILGSIA</sequence>